<feature type="domain" description="FAR1" evidence="2">
    <location>
        <begin position="168"/>
        <end position="209"/>
    </location>
</feature>
<reference evidence="4" key="2">
    <citation type="submission" date="2021-03" db="UniProtKB">
        <authorList>
            <consortium name="EnsemblPlants"/>
        </authorList>
    </citation>
    <scope>IDENTIFICATION</scope>
</reference>
<dbReference type="InterPro" id="IPR004330">
    <property type="entry name" value="FAR1_DNA_bnd_dom"/>
</dbReference>
<dbReference type="AlphaFoldDB" id="A0A803LAH3"/>
<dbReference type="Pfam" id="PF08387">
    <property type="entry name" value="FBD"/>
    <property type="match status" value="1"/>
</dbReference>
<evidence type="ECO:0000259" key="3">
    <source>
        <dbReference type="Pfam" id="PF08387"/>
    </source>
</evidence>
<accession>A0A803LAH3</accession>
<keyword evidence="5" id="KW-1185">Reference proteome</keyword>
<dbReference type="Proteomes" id="UP000596660">
    <property type="component" value="Unplaced"/>
</dbReference>
<evidence type="ECO:0000256" key="1">
    <source>
        <dbReference type="SAM" id="MobiDB-lite"/>
    </source>
</evidence>
<sequence>MLHASPVLETISFQELNDYWNDKVLQEVDDWNKSETIPSCLESHLKRIEIMHHPRAKWVQAFVTYFLRYALVLEELVVIMRREETKSFGDEFVPIFNNPNNGDDAGEVINNAEEAIENAENQVVPGKSIDSNSEQTTKSNATEGKRNSGYKKTKLVEIINEEDVNVKTRKLRQVAITRSNCKACIRAKVNKEGKFEVVARVIQHNHELTRSQWHYLHRSERKMTEEKAEAIKTMKSSGLTTMDTYNYMATEAGGEQNVGHSAVDHLNFCSRLRMEQIEAGDAQTLVNILNQEQSKDPNFFFRVKFDKEGRISNIFRRDSMMLEDYRI</sequence>
<feature type="compositionally biased region" description="Polar residues" evidence="1">
    <location>
        <begin position="129"/>
        <end position="142"/>
    </location>
</feature>
<dbReference type="Pfam" id="PF03101">
    <property type="entry name" value="FAR1"/>
    <property type="match status" value="1"/>
</dbReference>
<evidence type="ECO:0000313" key="5">
    <source>
        <dbReference type="Proteomes" id="UP000596660"/>
    </source>
</evidence>
<dbReference type="Gramene" id="AUR62008862-RA">
    <property type="protein sequence ID" value="AUR62008862-RA:cds"/>
    <property type="gene ID" value="AUR62008862"/>
</dbReference>
<dbReference type="PANTHER" id="PTHR47718">
    <property type="entry name" value="OS01G0519700 PROTEIN"/>
    <property type="match status" value="1"/>
</dbReference>
<organism evidence="4 5">
    <name type="scientific">Chenopodium quinoa</name>
    <name type="common">Quinoa</name>
    <dbReference type="NCBI Taxonomy" id="63459"/>
    <lineage>
        <taxon>Eukaryota</taxon>
        <taxon>Viridiplantae</taxon>
        <taxon>Streptophyta</taxon>
        <taxon>Embryophyta</taxon>
        <taxon>Tracheophyta</taxon>
        <taxon>Spermatophyta</taxon>
        <taxon>Magnoliopsida</taxon>
        <taxon>eudicotyledons</taxon>
        <taxon>Gunneridae</taxon>
        <taxon>Pentapetalae</taxon>
        <taxon>Caryophyllales</taxon>
        <taxon>Chenopodiaceae</taxon>
        <taxon>Chenopodioideae</taxon>
        <taxon>Atripliceae</taxon>
        <taxon>Chenopodium</taxon>
    </lineage>
</organism>
<protein>
    <recommendedName>
        <fullName evidence="6">Protein FAR1-RELATED SEQUENCE</fullName>
    </recommendedName>
</protein>
<dbReference type="PANTHER" id="PTHR47718:SF17">
    <property type="entry name" value="PROTEIN FAR1-RELATED SEQUENCE 5-LIKE"/>
    <property type="match status" value="1"/>
</dbReference>
<evidence type="ECO:0000313" key="4">
    <source>
        <dbReference type="EnsemblPlants" id="AUR62008862-RA:cds"/>
    </source>
</evidence>
<dbReference type="InterPro" id="IPR006566">
    <property type="entry name" value="FBD"/>
</dbReference>
<evidence type="ECO:0008006" key="6">
    <source>
        <dbReference type="Google" id="ProtNLM"/>
    </source>
</evidence>
<name>A0A803LAH3_CHEQI</name>
<dbReference type="EnsemblPlants" id="AUR62008862-RA">
    <property type="protein sequence ID" value="AUR62008862-RA:cds"/>
    <property type="gene ID" value="AUR62008862"/>
</dbReference>
<feature type="region of interest" description="Disordered" evidence="1">
    <location>
        <begin position="119"/>
        <end position="147"/>
    </location>
</feature>
<proteinExistence type="predicted"/>
<reference evidence="4" key="1">
    <citation type="journal article" date="2017" name="Nature">
        <title>The genome of Chenopodium quinoa.</title>
        <authorList>
            <person name="Jarvis D.E."/>
            <person name="Ho Y.S."/>
            <person name="Lightfoot D.J."/>
            <person name="Schmoeckel S.M."/>
            <person name="Li B."/>
            <person name="Borm T.J.A."/>
            <person name="Ohyanagi H."/>
            <person name="Mineta K."/>
            <person name="Michell C.T."/>
            <person name="Saber N."/>
            <person name="Kharbatia N.M."/>
            <person name="Rupper R.R."/>
            <person name="Sharp A.R."/>
            <person name="Dally N."/>
            <person name="Boughton B.A."/>
            <person name="Woo Y.H."/>
            <person name="Gao G."/>
            <person name="Schijlen E.G.W.M."/>
            <person name="Guo X."/>
            <person name="Momin A.A."/>
            <person name="Negrao S."/>
            <person name="Al-Babili S."/>
            <person name="Gehring C."/>
            <person name="Roessner U."/>
            <person name="Jung C."/>
            <person name="Murphy K."/>
            <person name="Arold S.T."/>
            <person name="Gojobori T."/>
            <person name="van der Linden C.G."/>
            <person name="van Loo E.N."/>
            <person name="Jellen E.N."/>
            <person name="Maughan P.J."/>
            <person name="Tester M."/>
        </authorList>
    </citation>
    <scope>NUCLEOTIDE SEQUENCE [LARGE SCALE GENOMIC DNA]</scope>
    <source>
        <strain evidence="4">cv. PI 614886</strain>
    </source>
</reference>
<feature type="domain" description="FBD" evidence="3">
    <location>
        <begin position="36"/>
        <end position="77"/>
    </location>
</feature>
<evidence type="ECO:0000259" key="2">
    <source>
        <dbReference type="Pfam" id="PF03101"/>
    </source>
</evidence>